<dbReference type="AlphaFoldDB" id="T1G7L3"/>
<dbReference type="GO" id="GO:0030515">
    <property type="term" value="F:snoRNA binding"/>
    <property type="evidence" value="ECO:0000318"/>
    <property type="project" value="GO_Central"/>
</dbReference>
<dbReference type="PANTHER" id="PTHR22734:SF2">
    <property type="entry name" value="U3 SMALL NUCLEOLAR RIBONUCLEOPROTEIN PROTEIN IMP4"/>
    <property type="match status" value="1"/>
</dbReference>
<feature type="domain" description="Brix" evidence="1">
    <location>
        <begin position="83"/>
        <end position="264"/>
    </location>
</feature>
<protein>
    <recommendedName>
        <fullName evidence="1">Brix domain-containing protein</fullName>
    </recommendedName>
</protein>
<dbReference type="OrthoDB" id="10253204at2759"/>
<reference evidence="3" key="3">
    <citation type="submission" date="2015-06" db="UniProtKB">
        <authorList>
            <consortium name="EnsemblMetazoa"/>
        </authorList>
    </citation>
    <scope>IDENTIFICATION</scope>
</reference>
<dbReference type="Gene3D" id="3.40.50.10480">
    <property type="entry name" value="Probable brix-domain ribosomal biogenesis protein"/>
    <property type="match status" value="1"/>
</dbReference>
<dbReference type="PANTHER" id="PTHR22734">
    <property type="entry name" value="U3 SMALL NUCLEOLAR RIBONUCLEOPROTEIN PROTEIN IMP4"/>
    <property type="match status" value="1"/>
</dbReference>
<keyword evidence="4" id="KW-1185">Reference proteome</keyword>
<dbReference type="EMBL" id="KB097680">
    <property type="protein sequence ID" value="ESN91985.1"/>
    <property type="molecule type" value="Genomic_DNA"/>
</dbReference>
<evidence type="ECO:0000313" key="4">
    <source>
        <dbReference type="Proteomes" id="UP000015101"/>
    </source>
</evidence>
<dbReference type="STRING" id="6412.T1G7L3"/>
<dbReference type="SMART" id="SM00879">
    <property type="entry name" value="Brix"/>
    <property type="match status" value="1"/>
</dbReference>
<dbReference type="Pfam" id="PF04427">
    <property type="entry name" value="Brix"/>
    <property type="match status" value="1"/>
</dbReference>
<organism evidence="3 4">
    <name type="scientific">Helobdella robusta</name>
    <name type="common">Californian leech</name>
    <dbReference type="NCBI Taxonomy" id="6412"/>
    <lineage>
        <taxon>Eukaryota</taxon>
        <taxon>Metazoa</taxon>
        <taxon>Spiralia</taxon>
        <taxon>Lophotrochozoa</taxon>
        <taxon>Annelida</taxon>
        <taxon>Clitellata</taxon>
        <taxon>Hirudinea</taxon>
        <taxon>Rhynchobdellida</taxon>
        <taxon>Glossiphoniidae</taxon>
        <taxon>Helobdella</taxon>
    </lineage>
</organism>
<name>T1G7L3_HELRO</name>
<dbReference type="GO" id="GO:0006364">
    <property type="term" value="P:rRNA processing"/>
    <property type="evidence" value="ECO:0000318"/>
    <property type="project" value="GO_Central"/>
</dbReference>
<dbReference type="eggNOG" id="KOG2781">
    <property type="taxonomic scope" value="Eukaryota"/>
</dbReference>
<dbReference type="HOGENOM" id="CLU_040063_2_0_1"/>
<dbReference type="EMBL" id="AMQM01007876">
    <property type="status" value="NOT_ANNOTATED_CDS"/>
    <property type="molecule type" value="Genomic_DNA"/>
</dbReference>
<dbReference type="GO" id="GO:0032040">
    <property type="term" value="C:small-subunit processome"/>
    <property type="evidence" value="ECO:0000318"/>
    <property type="project" value="GO_Central"/>
</dbReference>
<dbReference type="OMA" id="IGTMSEQ"/>
<dbReference type="GO" id="GO:0034457">
    <property type="term" value="C:Mpp10 complex"/>
    <property type="evidence" value="ECO:0000318"/>
    <property type="project" value="GO_Central"/>
</dbReference>
<dbReference type="FunFam" id="3.40.50.10480:FF:000001">
    <property type="entry name" value="IMP4, U3 small nucleolar ribonucleoprotein"/>
    <property type="match status" value="1"/>
</dbReference>
<accession>T1G7L3</accession>
<dbReference type="InParanoid" id="T1G7L3"/>
<reference evidence="2 4" key="2">
    <citation type="journal article" date="2013" name="Nature">
        <title>Insights into bilaterian evolution from three spiralian genomes.</title>
        <authorList>
            <person name="Simakov O."/>
            <person name="Marletaz F."/>
            <person name="Cho S.J."/>
            <person name="Edsinger-Gonzales E."/>
            <person name="Havlak P."/>
            <person name="Hellsten U."/>
            <person name="Kuo D.H."/>
            <person name="Larsson T."/>
            <person name="Lv J."/>
            <person name="Arendt D."/>
            <person name="Savage R."/>
            <person name="Osoegawa K."/>
            <person name="de Jong P."/>
            <person name="Grimwood J."/>
            <person name="Chapman J.A."/>
            <person name="Shapiro H."/>
            <person name="Aerts A."/>
            <person name="Otillar R.P."/>
            <person name="Terry A.Y."/>
            <person name="Boore J.L."/>
            <person name="Grigoriev I.V."/>
            <person name="Lindberg D.R."/>
            <person name="Seaver E.C."/>
            <person name="Weisblat D.A."/>
            <person name="Putnam N.H."/>
            <person name="Rokhsar D.S."/>
        </authorList>
    </citation>
    <scope>NUCLEOTIDE SEQUENCE</scope>
</reference>
<dbReference type="InterPro" id="IPR044281">
    <property type="entry name" value="IMP4/RPF1"/>
</dbReference>
<dbReference type="EnsemblMetazoa" id="HelroT90119">
    <property type="protein sequence ID" value="HelroP90119"/>
    <property type="gene ID" value="HelroG90119"/>
</dbReference>
<dbReference type="RefSeq" id="XP_009029892.1">
    <property type="nucleotide sequence ID" value="XM_009031644.1"/>
</dbReference>
<dbReference type="GeneID" id="20217060"/>
<dbReference type="SUPFAM" id="SSF52954">
    <property type="entry name" value="Class II aaRS ABD-related"/>
    <property type="match status" value="1"/>
</dbReference>
<dbReference type="GO" id="GO:0005730">
    <property type="term" value="C:nucleolus"/>
    <property type="evidence" value="ECO:0000318"/>
    <property type="project" value="GO_Central"/>
</dbReference>
<sequence length="291" mass="33952">QFKRQRREMREFIYRRSIEDRDNTLLEKKKLVKESVDESKPIPTNLRKEAIDVFKSLDWEDEGGEGVTTQEDNEYKWAGVADPKIIVTTSRDPGSRLKQFAKEIRLMFPNSKRINRGNHDMKTLMAALRANDYSDLIILSETRGSPDQMIVCHLPYGPTAYFNLSNVVMRHDIPDVGKMSEEYPLLMFDSITSNLGERVKDILRYLFPVAKDDSKRIISFTSLDGTYISFRHHISKKVDKKFSISEIGPRFEMKLYKIIRGTVDVEDSCDVEYQLSTYMRTAKFKVPLWKK</sequence>
<reference evidence="4" key="1">
    <citation type="submission" date="2012-12" db="EMBL/GenBank/DDBJ databases">
        <authorList>
            <person name="Hellsten U."/>
            <person name="Grimwood J."/>
            <person name="Chapman J.A."/>
            <person name="Shapiro H."/>
            <person name="Aerts A."/>
            <person name="Otillar R.P."/>
            <person name="Terry A.Y."/>
            <person name="Boore J.L."/>
            <person name="Simakov O."/>
            <person name="Marletaz F."/>
            <person name="Cho S.-J."/>
            <person name="Edsinger-Gonzales E."/>
            <person name="Havlak P."/>
            <person name="Kuo D.-H."/>
            <person name="Larsson T."/>
            <person name="Lv J."/>
            <person name="Arendt D."/>
            <person name="Savage R."/>
            <person name="Osoegawa K."/>
            <person name="de Jong P."/>
            <person name="Lindberg D.R."/>
            <person name="Seaver E.C."/>
            <person name="Weisblat D.A."/>
            <person name="Putnam N.H."/>
            <person name="Grigoriev I.V."/>
            <person name="Rokhsar D.S."/>
        </authorList>
    </citation>
    <scope>NUCLEOTIDE SEQUENCE</scope>
</reference>
<dbReference type="GO" id="GO:0005654">
    <property type="term" value="C:nucleoplasm"/>
    <property type="evidence" value="ECO:0007669"/>
    <property type="project" value="UniProtKB-ARBA"/>
</dbReference>
<dbReference type="InterPro" id="IPR007109">
    <property type="entry name" value="Brix"/>
</dbReference>
<dbReference type="GO" id="GO:0042134">
    <property type="term" value="F:rRNA primary transcript binding"/>
    <property type="evidence" value="ECO:0007669"/>
    <property type="project" value="InterPro"/>
</dbReference>
<dbReference type="CTD" id="20217060"/>
<dbReference type="KEGG" id="hro:HELRODRAFT_90119"/>
<evidence type="ECO:0000313" key="2">
    <source>
        <dbReference type="EMBL" id="ESN91985.1"/>
    </source>
</evidence>
<dbReference type="Proteomes" id="UP000015101">
    <property type="component" value="Unassembled WGS sequence"/>
</dbReference>
<proteinExistence type="predicted"/>
<dbReference type="GO" id="GO:0042274">
    <property type="term" value="P:ribosomal small subunit biogenesis"/>
    <property type="evidence" value="ECO:0007669"/>
    <property type="project" value="UniProtKB-ARBA"/>
</dbReference>
<evidence type="ECO:0000313" key="3">
    <source>
        <dbReference type="EnsemblMetazoa" id="HelroP90119"/>
    </source>
</evidence>
<gene>
    <name evidence="3" type="primary">20217060</name>
    <name evidence="2" type="ORF">HELRODRAFT_90119</name>
</gene>
<dbReference type="PROSITE" id="PS50833">
    <property type="entry name" value="BRIX"/>
    <property type="match status" value="1"/>
</dbReference>
<dbReference type="FunCoup" id="T1G7L3">
    <property type="interactions" value="1602"/>
</dbReference>
<evidence type="ECO:0000259" key="1">
    <source>
        <dbReference type="PROSITE" id="PS50833"/>
    </source>
</evidence>